<dbReference type="Gene3D" id="1.20.1540.10">
    <property type="entry name" value="Rhomboid-like"/>
    <property type="match status" value="1"/>
</dbReference>
<evidence type="ECO:0000259" key="6">
    <source>
        <dbReference type="Pfam" id="PF01694"/>
    </source>
</evidence>
<dbReference type="PANTHER" id="PTHR45840:SF2">
    <property type="entry name" value="PROTEIN RHOMBOID-RELATED"/>
    <property type="match status" value="1"/>
</dbReference>
<evidence type="ECO:0000313" key="8">
    <source>
        <dbReference type="Proteomes" id="UP000277204"/>
    </source>
</evidence>
<organism evidence="7 8">
    <name type="scientific">Schistosoma margrebowiei</name>
    <dbReference type="NCBI Taxonomy" id="48269"/>
    <lineage>
        <taxon>Eukaryota</taxon>
        <taxon>Metazoa</taxon>
        <taxon>Spiralia</taxon>
        <taxon>Lophotrochozoa</taxon>
        <taxon>Platyhelminthes</taxon>
        <taxon>Trematoda</taxon>
        <taxon>Digenea</taxon>
        <taxon>Strigeidida</taxon>
        <taxon>Schistosomatoidea</taxon>
        <taxon>Schistosomatidae</taxon>
        <taxon>Schistosoma</taxon>
    </lineage>
</organism>
<dbReference type="InterPro" id="IPR035952">
    <property type="entry name" value="Rhomboid-like_sf"/>
</dbReference>
<protein>
    <recommendedName>
        <fullName evidence="6">Peptidase S54 rhomboid domain-containing protein</fullName>
    </recommendedName>
</protein>
<comment type="similarity">
    <text evidence="2">Belongs to the peptidase S54 family.</text>
</comment>
<dbReference type="GO" id="GO:0016020">
    <property type="term" value="C:membrane"/>
    <property type="evidence" value="ECO:0007669"/>
    <property type="project" value="UniProtKB-SubCell"/>
</dbReference>
<dbReference type="InterPro" id="IPR022764">
    <property type="entry name" value="Peptidase_S54_rhomboid_dom"/>
</dbReference>
<proteinExistence type="inferred from homology"/>
<feature type="domain" description="Peptidase S54 rhomboid" evidence="6">
    <location>
        <begin position="56"/>
        <end position="119"/>
    </location>
</feature>
<evidence type="ECO:0000313" key="7">
    <source>
        <dbReference type="EMBL" id="VDP05723.1"/>
    </source>
</evidence>
<dbReference type="Pfam" id="PF01694">
    <property type="entry name" value="Rhomboid"/>
    <property type="match status" value="1"/>
</dbReference>
<sequence>MAMTFLIVEHLVYTSSGETCYCLSLVFFLMISLSDISFSSGFPIDSILIYNPTKRHELWRFLTYMFIHYGYKHLVFNCLVQIVLGLLLELVHKFWRVGLVYLLGVISGNILIMCQKQKKQMSLQRVHHGSKLSTYQIILLFIYIYIYLLTNVFCFLMF</sequence>
<dbReference type="Proteomes" id="UP000277204">
    <property type="component" value="Unassembled WGS sequence"/>
</dbReference>
<dbReference type="STRING" id="48269.A0A183MBD0"/>
<evidence type="ECO:0000256" key="5">
    <source>
        <dbReference type="ARBA" id="ARBA00023136"/>
    </source>
</evidence>
<comment type="subcellular location">
    <subcellularLocation>
        <location evidence="1">Membrane</location>
        <topology evidence="1">Multi-pass membrane protein</topology>
    </subcellularLocation>
</comment>
<keyword evidence="4" id="KW-1133">Transmembrane helix</keyword>
<dbReference type="InterPro" id="IPR051739">
    <property type="entry name" value="Rhomboid_IM_Serine_Proteases"/>
</dbReference>
<keyword evidence="8" id="KW-1185">Reference proteome</keyword>
<dbReference type="PANTHER" id="PTHR45840">
    <property type="entry name" value="RHOMBOID-RELATED PROTEIN"/>
    <property type="match status" value="1"/>
</dbReference>
<evidence type="ECO:0000256" key="3">
    <source>
        <dbReference type="ARBA" id="ARBA00022692"/>
    </source>
</evidence>
<gene>
    <name evidence="7" type="ORF">SMRZ_LOCUS13355</name>
</gene>
<dbReference type="GO" id="GO:0004252">
    <property type="term" value="F:serine-type endopeptidase activity"/>
    <property type="evidence" value="ECO:0007669"/>
    <property type="project" value="InterPro"/>
</dbReference>
<name>A0A183MBD0_9TREM</name>
<keyword evidence="5" id="KW-0472">Membrane</keyword>
<evidence type="ECO:0000256" key="4">
    <source>
        <dbReference type="ARBA" id="ARBA00022989"/>
    </source>
</evidence>
<reference evidence="7 8" key="1">
    <citation type="submission" date="2018-11" db="EMBL/GenBank/DDBJ databases">
        <authorList>
            <consortium name="Pathogen Informatics"/>
        </authorList>
    </citation>
    <scope>NUCLEOTIDE SEQUENCE [LARGE SCALE GENOMIC DNA]</scope>
    <source>
        <strain evidence="7 8">Zambia</strain>
    </source>
</reference>
<keyword evidence="3" id="KW-0812">Transmembrane</keyword>
<evidence type="ECO:0000256" key="2">
    <source>
        <dbReference type="ARBA" id="ARBA00009045"/>
    </source>
</evidence>
<dbReference type="SUPFAM" id="SSF144091">
    <property type="entry name" value="Rhomboid-like"/>
    <property type="match status" value="1"/>
</dbReference>
<dbReference type="AlphaFoldDB" id="A0A183MBD0"/>
<dbReference type="EMBL" id="UZAI01009749">
    <property type="protein sequence ID" value="VDP05723.1"/>
    <property type="molecule type" value="Genomic_DNA"/>
</dbReference>
<evidence type="ECO:0000256" key="1">
    <source>
        <dbReference type="ARBA" id="ARBA00004141"/>
    </source>
</evidence>
<accession>A0A183MBD0</accession>